<dbReference type="EMBL" id="JBHSKF010000001">
    <property type="protein sequence ID" value="MFC5285904.1"/>
    <property type="molecule type" value="Genomic_DNA"/>
</dbReference>
<comment type="caution">
    <text evidence="1">The sequence shown here is derived from an EMBL/GenBank/DDBJ whole genome shotgun (WGS) entry which is preliminary data.</text>
</comment>
<dbReference type="Gene3D" id="3.30.530.20">
    <property type="match status" value="1"/>
</dbReference>
<reference evidence="2" key="1">
    <citation type="journal article" date="2019" name="Int. J. Syst. Evol. Microbiol.">
        <title>The Global Catalogue of Microorganisms (GCM) 10K type strain sequencing project: providing services to taxonomists for standard genome sequencing and annotation.</title>
        <authorList>
            <consortium name="The Broad Institute Genomics Platform"/>
            <consortium name="The Broad Institute Genome Sequencing Center for Infectious Disease"/>
            <person name="Wu L."/>
            <person name="Ma J."/>
        </authorList>
    </citation>
    <scope>NUCLEOTIDE SEQUENCE [LARGE SCALE GENOMIC DNA]</scope>
    <source>
        <strain evidence="2">CCUG 59778</strain>
    </source>
</reference>
<dbReference type="Proteomes" id="UP001596157">
    <property type="component" value="Unassembled WGS sequence"/>
</dbReference>
<name>A0ABW0EIZ6_9PSEU</name>
<proteinExistence type="predicted"/>
<evidence type="ECO:0000313" key="2">
    <source>
        <dbReference type="Proteomes" id="UP001596157"/>
    </source>
</evidence>
<dbReference type="SUPFAM" id="SSF55961">
    <property type="entry name" value="Bet v1-like"/>
    <property type="match status" value="1"/>
</dbReference>
<accession>A0ABW0EIZ6</accession>
<gene>
    <name evidence="1" type="ORF">ACFPM7_02480</name>
</gene>
<protein>
    <recommendedName>
        <fullName evidence="3">Carbon monoxide dehydrogenase subunit G</fullName>
    </recommendedName>
</protein>
<evidence type="ECO:0008006" key="3">
    <source>
        <dbReference type="Google" id="ProtNLM"/>
    </source>
</evidence>
<evidence type="ECO:0000313" key="1">
    <source>
        <dbReference type="EMBL" id="MFC5285904.1"/>
    </source>
</evidence>
<dbReference type="InterPro" id="IPR023393">
    <property type="entry name" value="START-like_dom_sf"/>
</dbReference>
<sequence>MNQLHAFAERLIPLPVDRVRAAVVDYSGVRARLAAPDFADYRATPGLVAVTFLGHRAELAVSTRGPATVVEADRHSSLAFTWTTDGADTLTSVRLTVARDGANGLRGLVQRVASPPRLRLALSGLLTAFAAELARQP</sequence>
<keyword evidence="2" id="KW-1185">Reference proteome</keyword>
<dbReference type="RefSeq" id="WP_378243272.1">
    <property type="nucleotide sequence ID" value="NZ_JBHSKF010000001.1"/>
</dbReference>
<organism evidence="1 2">
    <name type="scientific">Actinokineospora guangxiensis</name>
    <dbReference type="NCBI Taxonomy" id="1490288"/>
    <lineage>
        <taxon>Bacteria</taxon>
        <taxon>Bacillati</taxon>
        <taxon>Actinomycetota</taxon>
        <taxon>Actinomycetes</taxon>
        <taxon>Pseudonocardiales</taxon>
        <taxon>Pseudonocardiaceae</taxon>
        <taxon>Actinokineospora</taxon>
    </lineage>
</organism>